<feature type="transmembrane region" description="Helical" evidence="1">
    <location>
        <begin position="224"/>
        <end position="244"/>
    </location>
</feature>
<dbReference type="Gramene" id="Kaladp0748s0021.2.v1.1">
    <property type="protein sequence ID" value="Kaladp0748s0021.2.v1.1"/>
    <property type="gene ID" value="Kaladp0748s0021.v1.1"/>
</dbReference>
<evidence type="ECO:0000313" key="2">
    <source>
        <dbReference type="EnsemblPlants" id="Kaladp0748s0021.2.v1.1"/>
    </source>
</evidence>
<dbReference type="EnsemblPlants" id="Kaladp0748s0021.2.v1.1">
    <property type="protein sequence ID" value="Kaladp0748s0021.2.v1.1"/>
    <property type="gene ID" value="Kaladp0748s0021.v1.1"/>
</dbReference>
<dbReference type="Gramene" id="Kaladp0748s0021.1.v1.1">
    <property type="protein sequence ID" value="Kaladp0748s0021.1.v1.1"/>
    <property type="gene ID" value="Kaladp0748s0021.v1.1"/>
</dbReference>
<organism evidence="2 3">
    <name type="scientific">Kalanchoe fedtschenkoi</name>
    <name type="common">Lavender scallops</name>
    <name type="synonym">South American air plant</name>
    <dbReference type="NCBI Taxonomy" id="63787"/>
    <lineage>
        <taxon>Eukaryota</taxon>
        <taxon>Viridiplantae</taxon>
        <taxon>Streptophyta</taxon>
        <taxon>Embryophyta</taxon>
        <taxon>Tracheophyta</taxon>
        <taxon>Spermatophyta</taxon>
        <taxon>Magnoliopsida</taxon>
        <taxon>eudicotyledons</taxon>
        <taxon>Gunneridae</taxon>
        <taxon>Pentapetalae</taxon>
        <taxon>Saxifragales</taxon>
        <taxon>Crassulaceae</taxon>
        <taxon>Kalanchoe</taxon>
    </lineage>
</organism>
<dbReference type="OMA" id="RNTAGVW"/>
<name>A0A7N0VHI6_KALFE</name>
<evidence type="ECO:0000313" key="3">
    <source>
        <dbReference type="Proteomes" id="UP000594263"/>
    </source>
</evidence>
<reference evidence="2" key="1">
    <citation type="submission" date="2021-01" db="UniProtKB">
        <authorList>
            <consortium name="EnsemblPlants"/>
        </authorList>
    </citation>
    <scope>IDENTIFICATION</scope>
</reference>
<dbReference type="EnsemblPlants" id="Kaladp0748s0021.1.v1.1">
    <property type="protein sequence ID" value="Kaladp0748s0021.1.v1.1"/>
    <property type="gene ID" value="Kaladp0748s0021.v1.1"/>
</dbReference>
<dbReference type="PANTHER" id="PTHR12242">
    <property type="entry name" value="OS02G0130600 PROTEIN-RELATED"/>
    <property type="match status" value="1"/>
</dbReference>
<feature type="transmembrane region" description="Helical" evidence="1">
    <location>
        <begin position="188"/>
        <end position="212"/>
    </location>
</feature>
<accession>A0A7N0VHI6</accession>
<keyword evidence="1" id="KW-0812">Transmembrane</keyword>
<feature type="transmembrane region" description="Helical" evidence="1">
    <location>
        <begin position="74"/>
        <end position="97"/>
    </location>
</feature>
<dbReference type="Proteomes" id="UP000594263">
    <property type="component" value="Unplaced"/>
</dbReference>
<keyword evidence="1" id="KW-1133">Transmembrane helix</keyword>
<dbReference type="AlphaFoldDB" id="A0A7N0VHI6"/>
<keyword evidence="1" id="KW-0472">Membrane</keyword>
<keyword evidence="3" id="KW-1185">Reference proteome</keyword>
<feature type="transmembrane region" description="Helical" evidence="1">
    <location>
        <begin position="293"/>
        <end position="313"/>
    </location>
</feature>
<feature type="transmembrane region" description="Helical" evidence="1">
    <location>
        <begin position="109"/>
        <end position="129"/>
    </location>
</feature>
<sequence length="332" mass="38039">MAADTTEPSYWLNWRFFLSALWILAAIVSSSFIIWKCEVYRRVRREMRGSQQRAAWCMYKDEAWRTCLASVHPAWLLAFRSCAFLVLLALLVANIALDGIGIMYFYTQWTFTLVTIYFGVGTIFSIYGCQQKSTILNQEQADIVPSDMERGTYTAPSLDGAPNISTSGKVKDSDNTIDDREIANVWSYAFQLIFQVAVGAVVLTDSVFWFLIYPFLTSASYRLHFLDVCMHSVNAVFLLGDTILNGMRFPFFRIAYFVLWTSTFVVVQWIIHACVSIWWPYTFMDLSSPFAPAWYLAIALMHLPCYGLFALIVRLKNFTLHKSFPGSFQSTC</sequence>
<protein>
    <submittedName>
        <fullName evidence="2">Uncharacterized protein</fullName>
    </submittedName>
</protein>
<proteinExistence type="predicted"/>
<dbReference type="PANTHER" id="PTHR12242:SF10">
    <property type="entry name" value="TRANSMEMBRANE PROTEIN"/>
    <property type="match status" value="1"/>
</dbReference>
<feature type="transmembrane region" description="Helical" evidence="1">
    <location>
        <begin position="16"/>
        <end position="35"/>
    </location>
</feature>
<feature type="transmembrane region" description="Helical" evidence="1">
    <location>
        <begin position="256"/>
        <end position="281"/>
    </location>
</feature>
<evidence type="ECO:0000256" key="1">
    <source>
        <dbReference type="SAM" id="Phobius"/>
    </source>
</evidence>
<dbReference type="GO" id="GO:0016020">
    <property type="term" value="C:membrane"/>
    <property type="evidence" value="ECO:0007669"/>
    <property type="project" value="TreeGrafter"/>
</dbReference>